<evidence type="ECO:0000259" key="8">
    <source>
        <dbReference type="SMART" id="SM00237"/>
    </source>
</evidence>
<accession>A0A5N5T1Y6</accession>
<feature type="domain" description="Calx-beta" evidence="8">
    <location>
        <begin position="1767"/>
        <end position="1873"/>
    </location>
</feature>
<dbReference type="EMBL" id="SEYY01014999">
    <property type="protein sequence ID" value="KAB7500158.1"/>
    <property type="molecule type" value="Genomic_DNA"/>
</dbReference>
<feature type="domain" description="Calx-beta" evidence="8">
    <location>
        <begin position="1887"/>
        <end position="1990"/>
    </location>
</feature>
<evidence type="ECO:0000256" key="1">
    <source>
        <dbReference type="ARBA" id="ARBA00005529"/>
    </source>
</evidence>
<keyword evidence="5" id="KW-0325">Glycoprotein</keyword>
<dbReference type="GO" id="GO:0016020">
    <property type="term" value="C:membrane"/>
    <property type="evidence" value="ECO:0007669"/>
    <property type="project" value="InterPro"/>
</dbReference>
<dbReference type="InterPro" id="IPR006212">
    <property type="entry name" value="Furin_repeat"/>
</dbReference>
<feature type="repeat" description="CSPG" evidence="6">
    <location>
        <begin position="1081"/>
        <end position="1180"/>
    </location>
</feature>
<dbReference type="Gene3D" id="2.60.40.2030">
    <property type="match status" value="5"/>
</dbReference>
<feature type="transmembrane region" description="Helical" evidence="7">
    <location>
        <begin position="2878"/>
        <end position="2899"/>
    </location>
</feature>
<dbReference type="OrthoDB" id="430044at2759"/>
<keyword evidence="3" id="KW-0677">Repeat</keyword>
<dbReference type="PANTHER" id="PTHR45739:SF1">
    <property type="entry name" value="EXTRACELLULAR MATRIX ORGANIZING PROTEIN FRAS1"/>
    <property type="match status" value="1"/>
</dbReference>
<evidence type="ECO:0000256" key="4">
    <source>
        <dbReference type="ARBA" id="ARBA00022837"/>
    </source>
</evidence>
<gene>
    <name evidence="9" type="primary">FRAS1</name>
    <name evidence="9" type="ORF">Anas_09400</name>
</gene>
<keyword evidence="7" id="KW-1133">Transmembrane helix</keyword>
<feature type="repeat" description="CSPG" evidence="6">
    <location>
        <begin position="713"/>
        <end position="814"/>
    </location>
</feature>
<dbReference type="InterPro" id="IPR009030">
    <property type="entry name" value="Growth_fac_rcpt_cys_sf"/>
</dbReference>
<feature type="domain" description="Calx-beta" evidence="8">
    <location>
        <begin position="2004"/>
        <end position="2108"/>
    </location>
</feature>
<dbReference type="CDD" id="cd00064">
    <property type="entry name" value="FU"/>
    <property type="match status" value="3"/>
</dbReference>
<dbReference type="SUPFAM" id="SSF141072">
    <property type="entry name" value="CalX-like"/>
    <property type="match status" value="5"/>
</dbReference>
<evidence type="ECO:0000256" key="5">
    <source>
        <dbReference type="ARBA" id="ARBA00023180"/>
    </source>
</evidence>
<feature type="repeat" description="CSPG" evidence="6">
    <location>
        <begin position="548"/>
        <end position="644"/>
    </location>
</feature>
<feature type="repeat" description="CSPG" evidence="6">
    <location>
        <begin position="1419"/>
        <end position="1512"/>
    </location>
</feature>
<dbReference type="InterPro" id="IPR038081">
    <property type="entry name" value="CalX-like_sf"/>
</dbReference>
<dbReference type="InterPro" id="IPR039005">
    <property type="entry name" value="CSPG_rpt"/>
</dbReference>
<dbReference type="InterPro" id="IPR003644">
    <property type="entry name" value="Calx_beta"/>
</dbReference>
<evidence type="ECO:0000313" key="10">
    <source>
        <dbReference type="Proteomes" id="UP000326759"/>
    </source>
</evidence>
<feature type="domain" description="Calx-beta" evidence="8">
    <location>
        <begin position="1519"/>
        <end position="1632"/>
    </location>
</feature>
<feature type="repeat" description="CSPG" evidence="6">
    <location>
        <begin position="960"/>
        <end position="1060"/>
    </location>
</feature>
<comment type="similarity">
    <text evidence="1">Belongs to the FRAS1 family.</text>
</comment>
<dbReference type="Pfam" id="PF16184">
    <property type="entry name" value="Cadherin_3"/>
    <property type="match status" value="11"/>
</dbReference>
<dbReference type="SUPFAM" id="SSF57184">
    <property type="entry name" value="Growth factor receptor domain"/>
    <property type="match status" value="1"/>
</dbReference>
<dbReference type="PROSITE" id="PS51854">
    <property type="entry name" value="CSPG"/>
    <property type="match status" value="8"/>
</dbReference>
<keyword evidence="4" id="KW-0106">Calcium</keyword>
<keyword evidence="7" id="KW-0472">Membrane</keyword>
<sequence>MSKGGICDSKCDFSCLECQDDDSSICLSCPLGKHLLFGKCVDKCPEMFYSDISDNGKCKECHWACSECQGPTADDCIKCGTGKLQQNGRCVAKCSEECEENCRHCTMFECSECEAPYLSQNGLCVQECDTNYFPDLEKNICYYNFEKPQLYALGSLKTEYDSPTTIFNTSILHVFDMDSQKEHISFILEEIPTNGDLYIIENRDSLRKLKNKETFLYNNLEEGRIIFTYKKRKPLNGFMKLKVTDRQFESNTVMLPINIVSKYSPEVALPEPIILKRSEEIILTNNYLKFSDTDSKEAIIIKIIDGPKLGIITVDGIESKIFTIYELENLRVSYKQTNKNTSTFNFDTIYKTDSIMLQANDGYNFINFILTVMIMDPDKPSPVIVKNKGAEVTQHQKVQITKDLLQAKDLDSIDENVVYTIDAYAHSPHKAGKFVLVIPLPSTPNGFINDGWIQMDESHLSRETTSFTQKDINEGRVWYVPSPETLGFPEGSSEYEAQYRDVNGEEYPSERIVFSVSDSSNPPNILRGQSFNVKVKPSTPPETVSKMEVSPGVQLGITVLEGQAVTITPSHLSFSGTDSADHLVYTITRPLGPNDGSLFHIDSPGLELRQFTQSDINEMKIIYMPPLGDIGDTEKVISFKFKISDEMRKNEGDFPEQKFAIKILPLREELNFIKPNPELIVSSVNSAIFLFLGKSSEATTKISFKIILEDNLEPKPHINASFALDINEDETKIISSKILFFTDFHSENSELVYTLSSQPKYGDLILSDITGAMKILNHTHKLKQKDISSGLLSYSSNVEIGFEPVVDKLIFNVTDLSNNALVNQLLKIKINPIDNKAPKLKVINKLIVPEGRNATLSRNILDISDVDTPLRKLRLIVDVPPLFGYIANSDLNPKVKSNAISLLMPEFTMEELDKEEIKYVQSQHKHQEPTSDTFIIHITDEINRSPSEEIKIMIEPVNDETPVILGEQVSVERGGTTTVKNISLFISDADTDADELIISVEQAPEHGTLHKKKFTTSSFKESVSIKEGESFTFDDIIKELVFYSHDGSKVTEDQMEIIVNDGVQETGGLLEFIILPQEEKKPRILINNPLEAQRGQKTVVSPSNLSATDDDSIDSQLLFVITVPPTQGTLEIYDEKGKQWRALTLGSNFLQKDISLGRIRYAHWNLKSRSLRDEIQFHIQDSEGNVLLDNALTVNIQNDENPPRINVNKGLTVNELTFNLINSNVLSATDSEIDPMEIVFKLKETPKFGHIEYVNNPHKPVKLWKQKDLELGHIGYRHTKINSLTDQFIFEASDGSNTVNETFIINITHLDEIPPYLQVKALRVQQGTRKNITRYEIQARDPDTSDEFLMFMVREAPKYGKIQVLTEEGDLIETKTFTMHDISEEKLSYLHNGDSLKEDLFTITVSDPYNKGYLFLENEEPTLESSPVVVKVLSAQNTITSFDLNIKDEDSTPEQLVYKITQDPKYGVIRLKTHTRPVSSFTQGMINSNQVYYELTKFDENIYNDEFIFDISDQTLNSVTGNVFMISWTWVYMSQKEYNISESDGVVQIFVKRSGNISQKSSVDCSLNSNLLKRNNKKLGKTKSDTKDDKKDYVPLSLSINFGEDSREKFCEVAIVDDDVLEGKDTFSVKLTNARYSLIGKPKKSVVSITDNEDRPSLSFDSDKYNIDEDSGFIFVPVKRTGDNQVAASVYCLTKDLTAVGSSSENDADYVSKLVDQSSKIVFPPGVKLSTCDIKIIDDSNFELDESFELLLVNPSAGVTVGGIAKTTITIKGPNDQSTIGFKAKQQEVVESSGKVRISVTRSGKDINHKSSVWCASKSSHIEQARPNLDFVPFSRQIVFEKGQNETKFSINIIDDKIKPRYEGPESFIVFLSTPQNASINHDFAEINITIRDDEDIPSVQFSDSVFQVDENNTLAKIPVIRTGDLSKPSSVICFTRQRSAKGGIDFIERPNSKGSLIVFPVDVRQVNCEVQILDDLVYENKEEFILKLASESMNLAIGSNRISRIQIKDTEDKPRVTFEKLNYVVVEPSVPGELSTIKLPIIRTGDNSKLMEVNVSTLNGSAVSDVDFKSFNGILKIFPGSTREEIELKIIHNSARQWNKFFRVILGPEEPVNGELGTIISTTITINAHQNSEPSILPSPPIVVSLLYYDNAAEHYQEPQSPGYPLICITPCEKQHPEFIKVKKLCKQNGFDRHSKLKYLWEVAVPEEGRSSLTPFHTLTDSTLFGNSSSKVLDSMFFARQFRVRCIVQPVLTDGYVGVPLSSKPITISSSNPICIQPVMKMGHQGQTFTAKLTYLNFTNEDNPNTIKIEVNIPHQDGMVPLLSTLPLHNVRYILTDSLYRAHHICSNIQTSSGFLSNGKDISFQEKEARPYQWDDKLRGNNTLMLYRNLDLRSCSWRFVAHYTMSELIDECGGHVVSDFQVGSIGQSFLTVRVPLYLSYTYASPTPGWTSLDHRAELSVSLYYSTLLWNQGLHTEPSLTAKLQISRIHLDSSGRLIIEFSTMTKFRGQFVMNHPLKGEVESRLISPPELNLNFTLELLWSAETWDGPEQVWRATSDFTIRDYTGEYTLQLVPCTVFPSQAYEYAQPPNCVPQWPTNFTLPLSIQQIQQPVPLIYSLNTKFQLFNSLKDFLVDPRSLDNTEVVDYKGSFGPSQTIYGRVLWDPNQDLNSAYKLVIQRVFLCTGIDGYIPKFDPTGEIHNEGPQFGCIKDSDRLKHRFLLLDREIPQFFPNDSNPFEASFAKDSPELEKIWSYPGVDGFSLSTDGLYRFNSGYQWFLQVLYTIGPSQGRRYRRDRTNDTSERYIDIVSNTSVSDFLNATSSLEEEMSSISELGTAEFLPLPSFLQDLHQRNGTNMRSFVLTSPTAQLPSKPESIVTNILYIAISVVFSVIVIIVILIIIKRYYSKRTSDKIIVVRKLTNEKEEDRRKEELRIKSIRLSGSPVTLNSESNIQAMKVKTVAVTVRNNLEENGTEV</sequence>
<dbReference type="Proteomes" id="UP000326759">
    <property type="component" value="Unassembled WGS sequence"/>
</dbReference>
<dbReference type="Pfam" id="PF03160">
    <property type="entry name" value="Calx-beta"/>
    <property type="match status" value="2"/>
</dbReference>
<proteinExistence type="inferred from homology"/>
<dbReference type="PANTHER" id="PTHR45739">
    <property type="entry name" value="MATRIX PROTEIN, PUTATIVE-RELATED"/>
    <property type="match status" value="1"/>
</dbReference>
<keyword evidence="7" id="KW-0812">Transmembrane</keyword>
<dbReference type="Gene3D" id="2.10.220.10">
    <property type="entry name" value="Hormone Receptor, Insulin-like Growth Factor Receptor 1, Chain A, domain 2"/>
    <property type="match status" value="1"/>
</dbReference>
<comment type="caution">
    <text evidence="9">The sequence shown here is derived from an EMBL/GenBank/DDBJ whole genome shotgun (WGS) entry which is preliminary data.</text>
</comment>
<keyword evidence="10" id="KW-1185">Reference proteome</keyword>
<keyword evidence="2" id="KW-0732">Signal</keyword>
<evidence type="ECO:0000256" key="6">
    <source>
        <dbReference type="PROSITE-ProRule" id="PRU01201"/>
    </source>
</evidence>
<organism evidence="9 10">
    <name type="scientific">Armadillidium nasatum</name>
    <dbReference type="NCBI Taxonomy" id="96803"/>
    <lineage>
        <taxon>Eukaryota</taxon>
        <taxon>Metazoa</taxon>
        <taxon>Ecdysozoa</taxon>
        <taxon>Arthropoda</taxon>
        <taxon>Crustacea</taxon>
        <taxon>Multicrustacea</taxon>
        <taxon>Malacostraca</taxon>
        <taxon>Eumalacostraca</taxon>
        <taxon>Peracarida</taxon>
        <taxon>Isopoda</taxon>
        <taxon>Oniscidea</taxon>
        <taxon>Crinocheta</taxon>
        <taxon>Armadillidiidae</taxon>
        <taxon>Armadillidium</taxon>
    </lineage>
</organism>
<dbReference type="GO" id="GO:0009653">
    <property type="term" value="P:anatomical structure morphogenesis"/>
    <property type="evidence" value="ECO:0007669"/>
    <property type="project" value="TreeGrafter"/>
</dbReference>
<dbReference type="SMART" id="SM00261">
    <property type="entry name" value="FU"/>
    <property type="match status" value="3"/>
</dbReference>
<evidence type="ECO:0000256" key="3">
    <source>
        <dbReference type="ARBA" id="ARBA00022737"/>
    </source>
</evidence>
<feature type="repeat" description="CSPG" evidence="6">
    <location>
        <begin position="1202"/>
        <end position="1293"/>
    </location>
</feature>
<feature type="domain" description="Calx-beta" evidence="8">
    <location>
        <begin position="1645"/>
        <end position="1753"/>
    </location>
</feature>
<dbReference type="InterPro" id="IPR051561">
    <property type="entry name" value="FRAS1_ECM"/>
</dbReference>
<evidence type="ECO:0000256" key="7">
    <source>
        <dbReference type="SAM" id="Phobius"/>
    </source>
</evidence>
<evidence type="ECO:0000313" key="9">
    <source>
        <dbReference type="EMBL" id="KAB7500158.1"/>
    </source>
</evidence>
<protein>
    <submittedName>
        <fullName evidence="9">Extracellular matrix protein FRAS1</fullName>
    </submittedName>
</protein>
<dbReference type="SMART" id="SM00237">
    <property type="entry name" value="Calx_beta"/>
    <property type="match status" value="5"/>
</dbReference>
<name>A0A5N5T1Y6_9CRUS</name>
<feature type="repeat" description="CSPG" evidence="6">
    <location>
        <begin position="837"/>
        <end position="939"/>
    </location>
</feature>
<reference evidence="9 10" key="1">
    <citation type="journal article" date="2019" name="PLoS Biol.">
        <title>Sex chromosomes control vertical transmission of feminizing Wolbachia symbionts in an isopod.</title>
        <authorList>
            <person name="Becking T."/>
            <person name="Chebbi M.A."/>
            <person name="Giraud I."/>
            <person name="Moumen B."/>
            <person name="Laverre T."/>
            <person name="Caubet Y."/>
            <person name="Peccoud J."/>
            <person name="Gilbert C."/>
            <person name="Cordaux R."/>
        </authorList>
    </citation>
    <scope>NUCLEOTIDE SEQUENCE [LARGE SCALE GENOMIC DNA]</scope>
    <source>
        <strain evidence="9">ANa2</strain>
        <tissue evidence="9">Whole body excluding digestive tract and cuticle</tissue>
    </source>
</reference>
<evidence type="ECO:0000256" key="2">
    <source>
        <dbReference type="ARBA" id="ARBA00022729"/>
    </source>
</evidence>
<dbReference type="GO" id="GO:0007154">
    <property type="term" value="P:cell communication"/>
    <property type="evidence" value="ECO:0007669"/>
    <property type="project" value="InterPro"/>
</dbReference>
<feature type="repeat" description="CSPG" evidence="6">
    <location>
        <begin position="1313"/>
        <end position="1406"/>
    </location>
</feature>